<dbReference type="SUPFAM" id="SSF53474">
    <property type="entry name" value="alpha/beta-Hydrolases"/>
    <property type="match status" value="1"/>
</dbReference>
<proteinExistence type="predicted"/>
<reference evidence="3" key="1">
    <citation type="journal article" date="2010" name="Nat. Biotechnol.">
        <title>Draft genome sequence of the oilseed species Ricinus communis.</title>
        <authorList>
            <person name="Chan A.P."/>
            <person name="Crabtree J."/>
            <person name="Zhao Q."/>
            <person name="Lorenzi H."/>
            <person name="Orvis J."/>
            <person name="Puiu D."/>
            <person name="Melake-Berhan A."/>
            <person name="Jones K.M."/>
            <person name="Redman J."/>
            <person name="Chen G."/>
            <person name="Cahoon E.B."/>
            <person name="Gedil M."/>
            <person name="Stanke M."/>
            <person name="Haas B.J."/>
            <person name="Wortman J.R."/>
            <person name="Fraser-Liggett C.M."/>
            <person name="Ravel J."/>
            <person name="Rabinowicz P.D."/>
        </authorList>
    </citation>
    <scope>NUCLEOTIDE SEQUENCE [LARGE SCALE GENOMIC DNA]</scope>
    <source>
        <strain evidence="3">cv. Hale</strain>
    </source>
</reference>
<dbReference type="eggNOG" id="KOG2551">
    <property type="taxonomic scope" value="Eukaryota"/>
</dbReference>
<dbReference type="PANTHER" id="PTHR22778:SF52">
    <property type="entry name" value="SERINE HYDROLASE FSH DOMAIN-CONTAINING PROTEIN"/>
    <property type="match status" value="1"/>
</dbReference>
<evidence type="ECO:0000259" key="1">
    <source>
        <dbReference type="Pfam" id="PF03959"/>
    </source>
</evidence>
<dbReference type="GO" id="GO:0005634">
    <property type="term" value="C:nucleus"/>
    <property type="evidence" value="ECO:0000318"/>
    <property type="project" value="GO_Central"/>
</dbReference>
<evidence type="ECO:0000313" key="3">
    <source>
        <dbReference type="Proteomes" id="UP000008311"/>
    </source>
</evidence>
<dbReference type="GO" id="GO:0016787">
    <property type="term" value="F:hydrolase activity"/>
    <property type="evidence" value="ECO:0000318"/>
    <property type="project" value="GO_Central"/>
</dbReference>
<dbReference type="STRING" id="3988.B9T7U6"/>
<dbReference type="Pfam" id="PF03959">
    <property type="entry name" value="FSH1"/>
    <property type="match status" value="1"/>
</dbReference>
<evidence type="ECO:0000313" key="2">
    <source>
        <dbReference type="EMBL" id="EEF28071.1"/>
    </source>
</evidence>
<dbReference type="InParanoid" id="B9T7U6"/>
<gene>
    <name evidence="2" type="ORF">RCOM_0409070</name>
</gene>
<dbReference type="EMBL" id="EQ974841">
    <property type="protein sequence ID" value="EEF28071.1"/>
    <property type="molecule type" value="Genomic_DNA"/>
</dbReference>
<dbReference type="Proteomes" id="UP000008311">
    <property type="component" value="Unassembled WGS sequence"/>
</dbReference>
<name>B9T7U6_RICCO</name>
<dbReference type="GO" id="GO:0005737">
    <property type="term" value="C:cytoplasm"/>
    <property type="evidence" value="ECO:0000318"/>
    <property type="project" value="GO_Central"/>
</dbReference>
<dbReference type="InterPro" id="IPR005645">
    <property type="entry name" value="FSH-like_dom"/>
</dbReference>
<feature type="domain" description="Serine hydrolase" evidence="1">
    <location>
        <begin position="72"/>
        <end position="269"/>
    </location>
</feature>
<sequence>MASTAFSLAKAIVAVHSKQERFQSILLGPSVSDSRGIRICSSIKQVEKQSQKRQANCKLVMMMTMENKTFRNKPRILCIHSFRTSAAIFQKMIERWPVTVLEKLQLHFLDGPFLARGKSDVELLFDPPYYEWYQSSEDFKVYEDFEECVAYIEEYMLKYGPFDGLLGFSQGAFITAAVPGMQAQGVAFTKVPKIRFLIVISGAKFGGYKFGQPKLAGSAYSSPIDCPSLHIIGEKDFMKPGGIDLLGSFVDPVVIHHPKGHIIPRLDDISLKTMLSFIEKMELRPSL</sequence>
<dbReference type="Gene3D" id="3.40.50.1820">
    <property type="entry name" value="alpha/beta hydrolase"/>
    <property type="match status" value="1"/>
</dbReference>
<protein>
    <recommendedName>
        <fullName evidence="1">Serine hydrolase domain-containing protein</fullName>
    </recommendedName>
</protein>
<dbReference type="FunCoup" id="B9T7U6">
    <property type="interactions" value="1769"/>
</dbReference>
<dbReference type="PANTHER" id="PTHR22778">
    <property type="entry name" value="OVARIAN CANCER GENE-2 PROTEIN-RELATED"/>
    <property type="match status" value="1"/>
</dbReference>
<organism evidence="2 3">
    <name type="scientific">Ricinus communis</name>
    <name type="common">Castor bean</name>
    <dbReference type="NCBI Taxonomy" id="3988"/>
    <lineage>
        <taxon>Eukaryota</taxon>
        <taxon>Viridiplantae</taxon>
        <taxon>Streptophyta</taxon>
        <taxon>Embryophyta</taxon>
        <taxon>Tracheophyta</taxon>
        <taxon>Spermatophyta</taxon>
        <taxon>Magnoliopsida</taxon>
        <taxon>eudicotyledons</taxon>
        <taxon>Gunneridae</taxon>
        <taxon>Pentapetalae</taxon>
        <taxon>rosids</taxon>
        <taxon>fabids</taxon>
        <taxon>Malpighiales</taxon>
        <taxon>Euphorbiaceae</taxon>
        <taxon>Acalyphoideae</taxon>
        <taxon>Acalypheae</taxon>
        <taxon>Ricinus</taxon>
    </lineage>
</organism>
<keyword evidence="3" id="KW-1185">Reference proteome</keyword>
<accession>B9T7U6</accession>
<dbReference type="InterPro" id="IPR029058">
    <property type="entry name" value="AB_hydrolase_fold"/>
</dbReference>
<dbReference type="AlphaFoldDB" id="B9T7U6"/>